<dbReference type="InterPro" id="IPR039564">
    <property type="entry name" value="Peptidase_C39-like"/>
</dbReference>
<name>A0A1F5Z727_9BACT</name>
<dbReference type="GO" id="GO:0008233">
    <property type="term" value="F:peptidase activity"/>
    <property type="evidence" value="ECO:0007669"/>
    <property type="project" value="InterPro"/>
</dbReference>
<accession>A0A1F5Z727</accession>
<feature type="repeat" description="TPR" evidence="1">
    <location>
        <begin position="319"/>
        <end position="352"/>
    </location>
</feature>
<dbReference type="PROSITE" id="PS50005">
    <property type="entry name" value="TPR"/>
    <property type="match status" value="1"/>
</dbReference>
<organism evidence="4 5">
    <name type="scientific">Candidatus Gottesmanbacteria bacterium RIFCSPHIGHO2_01_FULL_40_15</name>
    <dbReference type="NCBI Taxonomy" id="1798376"/>
    <lineage>
        <taxon>Bacteria</taxon>
        <taxon>Candidatus Gottesmaniibacteriota</taxon>
    </lineage>
</organism>
<evidence type="ECO:0000256" key="1">
    <source>
        <dbReference type="PROSITE-ProRule" id="PRU00339"/>
    </source>
</evidence>
<keyword evidence="2" id="KW-0812">Transmembrane</keyword>
<dbReference type="Pfam" id="PF13529">
    <property type="entry name" value="Peptidase_C39_2"/>
    <property type="match status" value="1"/>
</dbReference>
<feature type="domain" description="Peptidase C39" evidence="3">
    <location>
        <begin position="66"/>
        <end position="205"/>
    </location>
</feature>
<keyword evidence="2" id="KW-1133">Transmembrane helix</keyword>
<dbReference type="GO" id="GO:0005524">
    <property type="term" value="F:ATP binding"/>
    <property type="evidence" value="ECO:0007669"/>
    <property type="project" value="InterPro"/>
</dbReference>
<gene>
    <name evidence="4" type="ORF">A2777_02300</name>
</gene>
<dbReference type="AlphaFoldDB" id="A0A1F5Z727"/>
<dbReference type="Gene3D" id="3.90.70.10">
    <property type="entry name" value="Cysteine proteinases"/>
    <property type="match status" value="1"/>
</dbReference>
<dbReference type="Proteomes" id="UP000177354">
    <property type="component" value="Unassembled WGS sequence"/>
</dbReference>
<evidence type="ECO:0000259" key="3">
    <source>
        <dbReference type="PROSITE" id="PS50990"/>
    </source>
</evidence>
<keyword evidence="1" id="KW-0802">TPR repeat</keyword>
<keyword evidence="2" id="KW-0472">Membrane</keyword>
<dbReference type="GO" id="GO:0016020">
    <property type="term" value="C:membrane"/>
    <property type="evidence" value="ECO:0007669"/>
    <property type="project" value="InterPro"/>
</dbReference>
<dbReference type="SMART" id="SM00028">
    <property type="entry name" value="TPR"/>
    <property type="match status" value="2"/>
</dbReference>
<reference evidence="4 5" key="1">
    <citation type="journal article" date="2016" name="Nat. Commun.">
        <title>Thousands of microbial genomes shed light on interconnected biogeochemical processes in an aquifer system.</title>
        <authorList>
            <person name="Anantharaman K."/>
            <person name="Brown C.T."/>
            <person name="Hug L.A."/>
            <person name="Sharon I."/>
            <person name="Castelle C.J."/>
            <person name="Probst A.J."/>
            <person name="Thomas B.C."/>
            <person name="Singh A."/>
            <person name="Wilkins M.J."/>
            <person name="Karaoz U."/>
            <person name="Brodie E.L."/>
            <person name="Williams K.H."/>
            <person name="Hubbard S.S."/>
            <person name="Banfield J.F."/>
        </authorList>
    </citation>
    <scope>NUCLEOTIDE SEQUENCE [LARGE SCALE GENOMIC DNA]</scope>
</reference>
<dbReference type="InterPro" id="IPR019734">
    <property type="entry name" value="TPR_rpt"/>
</dbReference>
<dbReference type="GO" id="GO:0006508">
    <property type="term" value="P:proteolysis"/>
    <property type="evidence" value="ECO:0007669"/>
    <property type="project" value="InterPro"/>
</dbReference>
<comment type="caution">
    <text evidence="4">The sequence shown here is derived from an EMBL/GenBank/DDBJ whole genome shotgun (WGS) entry which is preliminary data.</text>
</comment>
<dbReference type="EMBL" id="MFJF01000005">
    <property type="protein sequence ID" value="OGG08193.1"/>
    <property type="molecule type" value="Genomic_DNA"/>
</dbReference>
<dbReference type="SUPFAM" id="SSF48452">
    <property type="entry name" value="TPR-like"/>
    <property type="match status" value="1"/>
</dbReference>
<dbReference type="InterPro" id="IPR011990">
    <property type="entry name" value="TPR-like_helical_dom_sf"/>
</dbReference>
<sequence length="359" mass="42086">MKRIAGVFPVVFLFITGYFFYLLKVNPDSDFNPNYDTILPSPTVTPTPSPELPESHIIPIRTHVFQTFNNCGPASLSMLLSYYDINISQKELGEKLRPYQHPRGDNDDKSVTLEELAMEAENYGFNSYHRPGGNIEILKRFIAEGIPVVIRTWLKADEDIGHYRLIRGYDDLTGEIIQDDSLENSNLRFTYDNILRLWKAFNYEFLVIAPQDKIPTAKAILSENEDRLTAWQNAKLNLEEDLRHEPDDMYTLFNLSVAHYHLGDFSKSIEYFERIEQRLPWRMLWYQIEPVEAYFRLKNYDRVFELTDKILNNYNRAFSELYFIRGNIYLEQGKSGPAKTEFEKAVKYNENFTPAFLAF</sequence>
<dbReference type="Pfam" id="PF13181">
    <property type="entry name" value="TPR_8"/>
    <property type="match status" value="2"/>
</dbReference>
<dbReference type="InterPro" id="IPR005074">
    <property type="entry name" value="Peptidase_C39"/>
</dbReference>
<evidence type="ECO:0000256" key="2">
    <source>
        <dbReference type="SAM" id="Phobius"/>
    </source>
</evidence>
<dbReference type="Gene3D" id="1.25.40.10">
    <property type="entry name" value="Tetratricopeptide repeat domain"/>
    <property type="match status" value="2"/>
</dbReference>
<evidence type="ECO:0000313" key="4">
    <source>
        <dbReference type="EMBL" id="OGG08193.1"/>
    </source>
</evidence>
<proteinExistence type="predicted"/>
<feature type="transmembrane region" description="Helical" evidence="2">
    <location>
        <begin position="7"/>
        <end position="23"/>
    </location>
</feature>
<evidence type="ECO:0000313" key="5">
    <source>
        <dbReference type="Proteomes" id="UP000177354"/>
    </source>
</evidence>
<protein>
    <recommendedName>
        <fullName evidence="3">Peptidase C39 domain-containing protein</fullName>
    </recommendedName>
</protein>
<dbReference type="PROSITE" id="PS50990">
    <property type="entry name" value="PEPTIDASE_C39"/>
    <property type="match status" value="1"/>
</dbReference>